<organism evidence="1 2">
    <name type="scientific">Microbotryum silenes-dioicae</name>
    <dbReference type="NCBI Taxonomy" id="796604"/>
    <lineage>
        <taxon>Eukaryota</taxon>
        <taxon>Fungi</taxon>
        <taxon>Dikarya</taxon>
        <taxon>Basidiomycota</taxon>
        <taxon>Pucciniomycotina</taxon>
        <taxon>Microbotryomycetes</taxon>
        <taxon>Microbotryales</taxon>
        <taxon>Microbotryaceae</taxon>
        <taxon>Microbotryum</taxon>
    </lineage>
</organism>
<name>A0A2X0M828_9BASI</name>
<dbReference type="Proteomes" id="UP000249464">
    <property type="component" value="Unassembled WGS sequence"/>
</dbReference>
<dbReference type="AlphaFoldDB" id="A0A2X0M828"/>
<proteinExistence type="predicted"/>
<accession>A0A2X0M828</accession>
<gene>
    <name evidence="1" type="primary">BQ5605_C007g04810</name>
    <name evidence="1" type="ORF">BQ5605_C007G04810</name>
</gene>
<evidence type="ECO:0000313" key="1">
    <source>
        <dbReference type="EMBL" id="SGY63610.1"/>
    </source>
</evidence>
<dbReference type="EMBL" id="FQNC01000045">
    <property type="protein sequence ID" value="SGY63610.1"/>
    <property type="molecule type" value="Genomic_DNA"/>
</dbReference>
<protein>
    <submittedName>
        <fullName evidence="1">BQ5605_C007g04810 protein</fullName>
    </submittedName>
</protein>
<reference evidence="1 2" key="1">
    <citation type="submission" date="2016-11" db="EMBL/GenBank/DDBJ databases">
        <authorList>
            <person name="Jaros S."/>
            <person name="Januszkiewicz K."/>
            <person name="Wedrychowicz H."/>
        </authorList>
    </citation>
    <scope>NUCLEOTIDE SEQUENCE [LARGE SCALE GENOMIC DNA]</scope>
</reference>
<keyword evidence="2" id="KW-1185">Reference proteome</keyword>
<sequence>MRSFFTSSSAGLFEQRLCCLGGRPSVTRRGARPEGSIGFKAMDQIYFSKTEASALGLGLRTGAGPRLTIFDLLLTPELLTARQKALLKQDAKAQSLILNHLDSDNAVTARACTTAHEMWNSLHNNHVGLISDQVRFLTAQLHDLSNSRKEKRS</sequence>
<evidence type="ECO:0000313" key="2">
    <source>
        <dbReference type="Proteomes" id="UP000249464"/>
    </source>
</evidence>
<dbReference type="Pfam" id="PF14223">
    <property type="entry name" value="Retrotran_gag_2"/>
    <property type="match status" value="1"/>
</dbReference>